<dbReference type="Gene3D" id="1.10.10.60">
    <property type="entry name" value="Homeodomain-like"/>
    <property type="match status" value="1"/>
</dbReference>
<keyword evidence="3" id="KW-0804">Transcription</keyword>
<dbReference type="PROSITE" id="PS01124">
    <property type="entry name" value="HTH_ARAC_FAMILY_2"/>
    <property type="match status" value="1"/>
</dbReference>
<dbReference type="AlphaFoldDB" id="A0A4Q7ZBB6"/>
<keyword evidence="2 5" id="KW-0238">DNA-binding</keyword>
<gene>
    <name evidence="5" type="ORF">EV700_0383</name>
</gene>
<dbReference type="OrthoDB" id="5582699at2"/>
<dbReference type="InterPro" id="IPR009057">
    <property type="entry name" value="Homeodomain-like_sf"/>
</dbReference>
<dbReference type="RefSeq" id="WP_130410666.1">
    <property type="nucleotide sequence ID" value="NZ_SHKX01000010.1"/>
</dbReference>
<evidence type="ECO:0000256" key="3">
    <source>
        <dbReference type="ARBA" id="ARBA00023163"/>
    </source>
</evidence>
<dbReference type="Proteomes" id="UP000292423">
    <property type="component" value="Unassembled WGS sequence"/>
</dbReference>
<evidence type="ECO:0000256" key="1">
    <source>
        <dbReference type="ARBA" id="ARBA00023015"/>
    </source>
</evidence>
<feature type="domain" description="HTH araC/xylS-type" evidence="4">
    <location>
        <begin position="234"/>
        <end position="331"/>
    </location>
</feature>
<dbReference type="PANTHER" id="PTHR47894">
    <property type="entry name" value="HTH-TYPE TRANSCRIPTIONAL REGULATOR GADX"/>
    <property type="match status" value="1"/>
</dbReference>
<keyword evidence="6" id="KW-1185">Reference proteome</keyword>
<dbReference type="GO" id="GO:0005829">
    <property type="term" value="C:cytosol"/>
    <property type="evidence" value="ECO:0007669"/>
    <property type="project" value="TreeGrafter"/>
</dbReference>
<organism evidence="5 6">
    <name type="scientific">Fluviicoccus keumensis</name>
    <dbReference type="NCBI Taxonomy" id="1435465"/>
    <lineage>
        <taxon>Bacteria</taxon>
        <taxon>Pseudomonadati</taxon>
        <taxon>Pseudomonadota</taxon>
        <taxon>Gammaproteobacteria</taxon>
        <taxon>Moraxellales</taxon>
        <taxon>Moraxellaceae</taxon>
        <taxon>Fluviicoccus</taxon>
    </lineage>
</organism>
<dbReference type="Pfam" id="PF12833">
    <property type="entry name" value="HTH_18"/>
    <property type="match status" value="1"/>
</dbReference>
<dbReference type="GO" id="GO:0000976">
    <property type="term" value="F:transcription cis-regulatory region binding"/>
    <property type="evidence" value="ECO:0007669"/>
    <property type="project" value="TreeGrafter"/>
</dbReference>
<evidence type="ECO:0000259" key="4">
    <source>
        <dbReference type="PROSITE" id="PS01124"/>
    </source>
</evidence>
<reference evidence="5 6" key="1">
    <citation type="submission" date="2019-02" db="EMBL/GenBank/DDBJ databases">
        <title>Genomic Encyclopedia of Type Strains, Phase IV (KMG-IV): sequencing the most valuable type-strain genomes for metagenomic binning, comparative biology and taxonomic classification.</title>
        <authorList>
            <person name="Goeker M."/>
        </authorList>
    </citation>
    <scope>NUCLEOTIDE SEQUENCE [LARGE SCALE GENOMIC DNA]</scope>
    <source>
        <strain evidence="5 6">DSM 105135</strain>
    </source>
</reference>
<dbReference type="GO" id="GO:0003700">
    <property type="term" value="F:DNA-binding transcription factor activity"/>
    <property type="evidence" value="ECO:0007669"/>
    <property type="project" value="InterPro"/>
</dbReference>
<sequence length="332" mass="36537">MPPDFPATYSRLLVRELRLDEAGVARLLAGSGVTSGQLFRLDALISAPDQYRIILNALALSGNPALGLQIGCRMPLSAHGAMGVAASSAPTPRLALDMLERFGILRLPVMTMNRVITGEHLQLTLFSDIPYDPVGIFLMEALIASIFWVIEQPLGRPVTGAEIGLGYAAPDHAARYAAHLHGRVTFGHAHTVLRLPLSELDTPNPFADPEVHAEAVRQCERQRASLETRETWRTRVVRVLQQHPGQLWTITEVAAALHVSARSLTRHLAAEQATYQQLLDEELCRQAQLHLELPGHTVASVAATLGYQDVSAFRRAFKRWTGVPPQDWRSAR</sequence>
<dbReference type="SMART" id="SM00342">
    <property type="entry name" value="HTH_ARAC"/>
    <property type="match status" value="1"/>
</dbReference>
<accession>A0A4Q7ZBB6</accession>
<name>A0A4Q7ZBB6_9GAMM</name>
<proteinExistence type="predicted"/>
<dbReference type="PANTHER" id="PTHR47894:SF1">
    <property type="entry name" value="HTH-TYPE TRANSCRIPTIONAL REGULATOR VQSM"/>
    <property type="match status" value="1"/>
</dbReference>
<evidence type="ECO:0000256" key="2">
    <source>
        <dbReference type="ARBA" id="ARBA00023125"/>
    </source>
</evidence>
<dbReference type="Pfam" id="PF12625">
    <property type="entry name" value="Arabinose_bd"/>
    <property type="match status" value="1"/>
</dbReference>
<dbReference type="InterPro" id="IPR018060">
    <property type="entry name" value="HTH_AraC"/>
</dbReference>
<keyword evidence="1" id="KW-0805">Transcription regulation</keyword>
<dbReference type="EMBL" id="SHKX01000010">
    <property type="protein sequence ID" value="RZU47421.1"/>
    <property type="molecule type" value="Genomic_DNA"/>
</dbReference>
<dbReference type="SUPFAM" id="SSF46689">
    <property type="entry name" value="Homeodomain-like"/>
    <property type="match status" value="1"/>
</dbReference>
<comment type="caution">
    <text evidence="5">The sequence shown here is derived from an EMBL/GenBank/DDBJ whole genome shotgun (WGS) entry which is preliminary data.</text>
</comment>
<evidence type="ECO:0000313" key="6">
    <source>
        <dbReference type="Proteomes" id="UP000292423"/>
    </source>
</evidence>
<dbReference type="InterPro" id="IPR032687">
    <property type="entry name" value="AraC-type_N"/>
</dbReference>
<protein>
    <submittedName>
        <fullName evidence="5">AraC-like DNA-binding protein</fullName>
    </submittedName>
</protein>
<evidence type="ECO:0000313" key="5">
    <source>
        <dbReference type="EMBL" id="RZU47421.1"/>
    </source>
</evidence>